<keyword evidence="1" id="KW-0479">Metal-binding</keyword>
<evidence type="ECO:0000313" key="3">
    <source>
        <dbReference type="EMBL" id="KAL3403728.1"/>
    </source>
</evidence>
<dbReference type="PANTHER" id="PTHR46771">
    <property type="entry name" value="DETERIN"/>
    <property type="match status" value="1"/>
</dbReference>
<dbReference type="CDD" id="cd00022">
    <property type="entry name" value="BIR"/>
    <property type="match status" value="1"/>
</dbReference>
<comment type="caution">
    <text evidence="3">The sequence shown here is derived from an EMBL/GenBank/DDBJ whole genome shotgun (WGS) entry which is preliminary data.</text>
</comment>
<dbReference type="PANTHER" id="PTHR46771:SF5">
    <property type="entry name" value="DETERIN"/>
    <property type="match status" value="1"/>
</dbReference>
<dbReference type="EMBL" id="JBJJXI010000029">
    <property type="protein sequence ID" value="KAL3403728.1"/>
    <property type="molecule type" value="Genomic_DNA"/>
</dbReference>
<dbReference type="Gene3D" id="1.10.1170.10">
    <property type="entry name" value="Inhibitor Of Apoptosis Protein (2mihbC-IAP-1), Chain A"/>
    <property type="match status" value="1"/>
</dbReference>
<keyword evidence="4" id="KW-1185">Reference proteome</keyword>
<sequence>MTEELDLAAIFKTLNPLFWKKARLETFKHWPFGNEHQCNPDSMAAAGFFAVGGEDEPDLAECFMCRKQLDGWEAEDDPWQEHQKHQSNCSFVQMNKKDEGLLTVKELFQLMQEYHSGRLLLEFDKAAESMRKVWQDASKEIPDIFEKLSNH</sequence>
<dbReference type="AlphaFoldDB" id="A0ABD2XF93"/>
<dbReference type="GO" id="GO:0046872">
    <property type="term" value="F:metal ion binding"/>
    <property type="evidence" value="ECO:0007669"/>
    <property type="project" value="UniProtKB-KW"/>
</dbReference>
<protein>
    <submittedName>
        <fullName evidence="3">Uncharacterized protein</fullName>
    </submittedName>
</protein>
<dbReference type="Proteomes" id="UP001627154">
    <property type="component" value="Unassembled WGS sequence"/>
</dbReference>
<dbReference type="SMART" id="SM00238">
    <property type="entry name" value="BIR"/>
    <property type="match status" value="1"/>
</dbReference>
<accession>A0ABD2XF93</accession>
<evidence type="ECO:0000256" key="2">
    <source>
        <dbReference type="ARBA" id="ARBA00022833"/>
    </source>
</evidence>
<name>A0ABD2XF93_9HYME</name>
<dbReference type="PROSITE" id="PS50143">
    <property type="entry name" value="BIR_REPEAT_2"/>
    <property type="match status" value="1"/>
</dbReference>
<dbReference type="Pfam" id="PF00653">
    <property type="entry name" value="BIR"/>
    <property type="match status" value="1"/>
</dbReference>
<dbReference type="SUPFAM" id="SSF57924">
    <property type="entry name" value="Inhibitor of apoptosis (IAP) repeat"/>
    <property type="match status" value="1"/>
</dbReference>
<evidence type="ECO:0000313" key="4">
    <source>
        <dbReference type="Proteomes" id="UP001627154"/>
    </source>
</evidence>
<keyword evidence="2" id="KW-0862">Zinc</keyword>
<dbReference type="InterPro" id="IPR001370">
    <property type="entry name" value="BIR_rpt"/>
</dbReference>
<organism evidence="3 4">
    <name type="scientific">Trichogramma kaykai</name>
    <dbReference type="NCBI Taxonomy" id="54128"/>
    <lineage>
        <taxon>Eukaryota</taxon>
        <taxon>Metazoa</taxon>
        <taxon>Ecdysozoa</taxon>
        <taxon>Arthropoda</taxon>
        <taxon>Hexapoda</taxon>
        <taxon>Insecta</taxon>
        <taxon>Pterygota</taxon>
        <taxon>Neoptera</taxon>
        <taxon>Endopterygota</taxon>
        <taxon>Hymenoptera</taxon>
        <taxon>Apocrita</taxon>
        <taxon>Proctotrupomorpha</taxon>
        <taxon>Chalcidoidea</taxon>
        <taxon>Trichogrammatidae</taxon>
        <taxon>Trichogramma</taxon>
    </lineage>
</organism>
<reference evidence="3 4" key="1">
    <citation type="journal article" date="2024" name="bioRxiv">
        <title>A reference genome for Trichogramma kaykai: A tiny desert-dwelling parasitoid wasp with competing sex-ratio distorters.</title>
        <authorList>
            <person name="Culotta J."/>
            <person name="Lindsey A.R."/>
        </authorList>
    </citation>
    <scope>NUCLEOTIDE SEQUENCE [LARGE SCALE GENOMIC DNA]</scope>
    <source>
        <strain evidence="3 4">KSX58</strain>
    </source>
</reference>
<gene>
    <name evidence="3" type="ORF">TKK_003650</name>
</gene>
<dbReference type="InterPro" id="IPR051190">
    <property type="entry name" value="Baculoviral_IAP"/>
</dbReference>
<evidence type="ECO:0000256" key="1">
    <source>
        <dbReference type="ARBA" id="ARBA00022723"/>
    </source>
</evidence>
<proteinExistence type="predicted"/>